<dbReference type="HOGENOM" id="CLU_1136132_0_0_6"/>
<dbReference type="GeneID" id="11639468"/>
<feature type="transmembrane region" description="Helical" evidence="1">
    <location>
        <begin position="25"/>
        <end position="42"/>
    </location>
</feature>
<protein>
    <submittedName>
        <fullName evidence="2">Uncharacterized protein</fullName>
    </submittedName>
</protein>
<reference evidence="2 3" key="2">
    <citation type="journal article" date="2011" name="J. Bacteriol.">
        <title>Genome sequence of Acinetobacter calcoaceticus PHEA-2, isolated from industry wastewater.</title>
        <authorList>
            <person name="Zhan Y."/>
            <person name="Yan Y."/>
            <person name="Zhang W."/>
            <person name="Yu H."/>
            <person name="Chen M."/>
            <person name="Lu W."/>
            <person name="Ping S."/>
            <person name="Peng Z."/>
            <person name="Yuan M."/>
            <person name="Zhou Z."/>
            <person name="Elmerich C."/>
            <person name="Lin M."/>
        </authorList>
    </citation>
    <scope>NUCLEOTIDE SEQUENCE [LARGE SCALE GENOMIC DNA]</scope>
    <source>
        <strain evidence="2 3">PHEA-2</strain>
    </source>
</reference>
<sequence length="248" mass="29084">MANQTSGFLEILDRLGLPEDLKKNLIIAFTIIVGISMLLSVLEKLGIIKLFSLFFSKFFSKLFSSQNPTEEDIKVLNELINFENLDLEQTKNKPYALQANLLKELALLNRYFQTNLTDIFTLRFLFTREEPKRAKRLYSPKLDKYIEKSGDRYILKKKINFWVVWIPLCLWIAIYCYSAYFLLDILFSSREFKNGEPIAFLYYVGIVIVVFIIAGVTSFLLRPWQAKIFTQLKSSNPKLRLQRKGYKK</sequence>
<dbReference type="RefSeq" id="WP_014206864.1">
    <property type="nucleotide sequence ID" value="NC_016603.1"/>
</dbReference>
<dbReference type="Proteomes" id="UP000007477">
    <property type="component" value="Chromosome"/>
</dbReference>
<dbReference type="EMBL" id="CP002177">
    <property type="protein sequence ID" value="ADY81873.1"/>
    <property type="molecule type" value="Genomic_DNA"/>
</dbReference>
<accession>F0KF05</accession>
<name>F0KF05_ACIP2</name>
<keyword evidence="1" id="KW-0472">Membrane</keyword>
<proteinExistence type="predicted"/>
<dbReference type="STRING" id="871585.BDGL_001287"/>
<evidence type="ECO:0000313" key="3">
    <source>
        <dbReference type="Proteomes" id="UP000007477"/>
    </source>
</evidence>
<keyword evidence="3" id="KW-1185">Reference proteome</keyword>
<dbReference type="KEGG" id="acc:BDGL_001287"/>
<dbReference type="AlphaFoldDB" id="F0KF05"/>
<keyword evidence="1" id="KW-1133">Transmembrane helix</keyword>
<feature type="transmembrane region" description="Helical" evidence="1">
    <location>
        <begin position="200"/>
        <end position="221"/>
    </location>
</feature>
<gene>
    <name evidence="2" type="ordered locus">BDGL_001287</name>
</gene>
<reference key="1">
    <citation type="submission" date="2010-08" db="EMBL/GenBank/DDBJ databases">
        <title>The genome sequence of a nonpathogenic wastewater-adapted bacterium Acinetobacter calcoaceticus PHEA-2 and comparative genomics insights into environmental adaptation.</title>
        <authorList>
            <person name="Zhan Y."/>
            <person name="Yan Y."/>
            <person name="Zhang W."/>
            <person name="Chen M."/>
            <person name="Ping S."/>
            <person name="Lu W."/>
            <person name="Lin M."/>
        </authorList>
    </citation>
    <scope>NUCLEOTIDE SEQUENCE</scope>
    <source>
        <strain>PHEA-2</strain>
    </source>
</reference>
<evidence type="ECO:0000256" key="1">
    <source>
        <dbReference type="SAM" id="Phobius"/>
    </source>
</evidence>
<organism evidence="2 3">
    <name type="scientific">Acinetobacter pittii (strain PHEA-2)</name>
    <dbReference type="NCBI Taxonomy" id="871585"/>
    <lineage>
        <taxon>Bacteria</taxon>
        <taxon>Pseudomonadati</taxon>
        <taxon>Pseudomonadota</taxon>
        <taxon>Gammaproteobacteria</taxon>
        <taxon>Moraxellales</taxon>
        <taxon>Moraxellaceae</taxon>
        <taxon>Acinetobacter</taxon>
        <taxon>Acinetobacter calcoaceticus/baumannii complex</taxon>
    </lineage>
</organism>
<evidence type="ECO:0000313" key="2">
    <source>
        <dbReference type="EMBL" id="ADY81873.1"/>
    </source>
</evidence>
<dbReference type="RefSeq" id="YP_004995555.1">
    <property type="nucleotide sequence ID" value="NC_016603.1"/>
</dbReference>
<feature type="transmembrane region" description="Helical" evidence="1">
    <location>
        <begin position="159"/>
        <end position="180"/>
    </location>
</feature>
<dbReference type="PATRIC" id="fig|871585.3.peg.1282"/>
<keyword evidence="1" id="KW-0812">Transmembrane</keyword>